<accession>A0ABT9YRH2</accession>
<organism evidence="4 5">
    <name type="scientific">Streptococcus moroccensis</name>
    <dbReference type="NCBI Taxonomy" id="1451356"/>
    <lineage>
        <taxon>Bacteria</taxon>
        <taxon>Bacillati</taxon>
        <taxon>Bacillota</taxon>
        <taxon>Bacilli</taxon>
        <taxon>Lactobacillales</taxon>
        <taxon>Streptococcaceae</taxon>
        <taxon>Streptococcus</taxon>
    </lineage>
</organism>
<dbReference type="Pfam" id="PF00884">
    <property type="entry name" value="Sulfatase"/>
    <property type="match status" value="1"/>
</dbReference>
<dbReference type="PANTHER" id="PTHR45953:SF1">
    <property type="entry name" value="IDURONATE 2-SULFATASE"/>
    <property type="match status" value="1"/>
</dbReference>
<dbReference type="SUPFAM" id="SSF53649">
    <property type="entry name" value="Alkaline phosphatase-like"/>
    <property type="match status" value="1"/>
</dbReference>
<proteinExistence type="predicted"/>
<keyword evidence="1" id="KW-0479">Metal-binding</keyword>
<dbReference type="Proteomes" id="UP001223079">
    <property type="component" value="Unassembled WGS sequence"/>
</dbReference>
<dbReference type="RefSeq" id="WP_307121784.1">
    <property type="nucleotide sequence ID" value="NZ_JAUSTM010000009.1"/>
</dbReference>
<evidence type="ECO:0000313" key="5">
    <source>
        <dbReference type="Proteomes" id="UP001223079"/>
    </source>
</evidence>
<feature type="domain" description="Sulfatase N-terminal" evidence="3">
    <location>
        <begin position="3"/>
        <end position="335"/>
    </location>
</feature>
<dbReference type="InterPro" id="IPR000917">
    <property type="entry name" value="Sulfatase_N"/>
</dbReference>
<dbReference type="CDD" id="cd16148">
    <property type="entry name" value="sulfatase_like"/>
    <property type="match status" value="1"/>
</dbReference>
<dbReference type="PANTHER" id="PTHR45953">
    <property type="entry name" value="IDURONATE 2-SULFATASE"/>
    <property type="match status" value="1"/>
</dbReference>
<reference evidence="4 5" key="1">
    <citation type="submission" date="2023-07" db="EMBL/GenBank/DDBJ databases">
        <title>Genomic Encyclopedia of Type Strains, Phase IV (KMG-IV): sequencing the most valuable type-strain genomes for metagenomic binning, comparative biology and taxonomic classification.</title>
        <authorList>
            <person name="Goeker M."/>
        </authorList>
    </citation>
    <scope>NUCLEOTIDE SEQUENCE [LARGE SCALE GENOMIC DNA]</scope>
    <source>
        <strain evidence="4 5">DSM 105143</strain>
    </source>
</reference>
<comment type="caution">
    <text evidence="4">The sequence shown here is derived from an EMBL/GenBank/DDBJ whole genome shotgun (WGS) entry which is preliminary data.</text>
</comment>
<sequence length="594" mass="68894">MKIIMVMFDSLNLRTLQPYGCDWTKTANFERLAEKSSQFDNHYVGSMPCMPARRELHTGRYNFLHRSWGPIEPFDDSIFEIMQANGIYTHLITDHQHYWEDGGATYHTRYSSSELFRGQEGDPWKPALNVKPNPSVFKLSNHPLAQKMHAHDTINRQYLDTKEKMPQNQVFDSGLEFIDRYHDIENWFLQIETFDPHEPFYAADEFKDLFNVKDSELESDWPPYYFVTEGEEVVKETNKNYAALLAQCDQNLGRVLDAMDKYNMWEDTLLIVNTDHGYLLGEHGWWGKGSMPMYNEIAHTPLFIYDPVSQNERQHISNLTQSVDIPATILDYFGIEKTSDMQGNSLLNCIRNDEAIREYALYGDHGKQINITNGKHVYMRAPKSNKNGPLYDYTLMPTHMRSRFTVEELKQATLVSKPFKFTKGAPVLKIPAQNNTLLYNSGNLLFDIEIDPGQTTPLSDETIEVEMINAMISEMKKSEAPVEQYERMGLPTEATVNKEWLRESKDKLYLLHQPAVLKDYTWDDAAVRIYNTYECLVPSYKDLELTLAQKLENDQKIVKHELLLKSILELVPEGRRESLHYFLAMAARILGNLS</sequence>
<protein>
    <submittedName>
        <fullName evidence="4">Arylsulfatase A-like enzyme</fullName>
    </submittedName>
</protein>
<evidence type="ECO:0000313" key="4">
    <source>
        <dbReference type="EMBL" id="MDQ0222593.1"/>
    </source>
</evidence>
<name>A0ABT9YRH2_9STRE</name>
<keyword evidence="5" id="KW-1185">Reference proteome</keyword>
<evidence type="ECO:0000256" key="2">
    <source>
        <dbReference type="ARBA" id="ARBA00022801"/>
    </source>
</evidence>
<dbReference type="InterPro" id="IPR017850">
    <property type="entry name" value="Alkaline_phosphatase_core_sf"/>
</dbReference>
<evidence type="ECO:0000256" key="1">
    <source>
        <dbReference type="ARBA" id="ARBA00022723"/>
    </source>
</evidence>
<gene>
    <name evidence="4" type="ORF">J2S23_001145</name>
</gene>
<dbReference type="EMBL" id="JAUSTM010000009">
    <property type="protein sequence ID" value="MDQ0222593.1"/>
    <property type="molecule type" value="Genomic_DNA"/>
</dbReference>
<keyword evidence="2" id="KW-0378">Hydrolase</keyword>
<evidence type="ECO:0000259" key="3">
    <source>
        <dbReference type="Pfam" id="PF00884"/>
    </source>
</evidence>
<dbReference type="Gene3D" id="3.40.720.10">
    <property type="entry name" value="Alkaline Phosphatase, subunit A"/>
    <property type="match status" value="1"/>
</dbReference>